<dbReference type="GO" id="GO:0005829">
    <property type="term" value="C:cytosol"/>
    <property type="evidence" value="ECO:0007669"/>
    <property type="project" value="TreeGrafter"/>
</dbReference>
<accession>F5YFY7</accession>
<gene>
    <name evidence="1" type="ordered locus">TREAZ_1320</name>
</gene>
<dbReference type="eggNOG" id="COG1959">
    <property type="taxonomic scope" value="Bacteria"/>
</dbReference>
<reference evidence="2" key="1">
    <citation type="submission" date="2009-12" db="EMBL/GenBank/DDBJ databases">
        <title>Complete sequence of Treponema azotonutricium strain ZAS-9.</title>
        <authorList>
            <person name="Tetu S.G."/>
            <person name="Matson E."/>
            <person name="Ren Q."/>
            <person name="Seshadri R."/>
            <person name="Elbourne L."/>
            <person name="Hassan K.A."/>
            <person name="Durkin A."/>
            <person name="Radune D."/>
            <person name="Mohamoud Y."/>
            <person name="Shay R."/>
            <person name="Jin S."/>
            <person name="Zhang X."/>
            <person name="Lucey K."/>
            <person name="Ballor N.R."/>
            <person name="Ottesen E."/>
            <person name="Rosenthal R."/>
            <person name="Allen A."/>
            <person name="Leadbetter J.R."/>
            <person name="Paulsen I.T."/>
        </authorList>
    </citation>
    <scope>NUCLEOTIDE SEQUENCE [LARGE SCALE GENOMIC DNA]</scope>
    <source>
        <strain evidence="2">ATCC BAA-888 / DSM 13862 / ZAS-9</strain>
    </source>
</reference>
<protein>
    <submittedName>
        <fullName evidence="1">Transcriptional regulator, BadM/Rrf2 family</fullName>
    </submittedName>
</protein>
<dbReference type="InParanoid" id="F5YFY7"/>
<dbReference type="Proteomes" id="UP000009222">
    <property type="component" value="Chromosome"/>
</dbReference>
<reference evidence="1 2" key="2">
    <citation type="journal article" date="2011" name="ISME J.">
        <title>RNA-seq reveals cooperative metabolic interactions between two termite-gut spirochete species in co-culture.</title>
        <authorList>
            <person name="Rosenthal A.Z."/>
            <person name="Matson E.G."/>
            <person name="Eldar A."/>
            <person name="Leadbetter J.R."/>
        </authorList>
    </citation>
    <scope>NUCLEOTIDE SEQUENCE [LARGE SCALE GENOMIC DNA]</scope>
    <source>
        <strain evidence="2">ATCC BAA-888 / DSM 13862 / ZAS-9</strain>
    </source>
</reference>
<dbReference type="InterPro" id="IPR036390">
    <property type="entry name" value="WH_DNA-bd_sf"/>
</dbReference>
<dbReference type="SUPFAM" id="SSF46785">
    <property type="entry name" value="Winged helix' DNA-binding domain"/>
    <property type="match status" value="1"/>
</dbReference>
<dbReference type="AlphaFoldDB" id="F5YFY7"/>
<dbReference type="STRING" id="545695.TREAZ_1320"/>
<dbReference type="FunCoup" id="F5YFY7">
    <property type="interactions" value="252"/>
</dbReference>
<evidence type="ECO:0000313" key="1">
    <source>
        <dbReference type="EMBL" id="AEF80304.1"/>
    </source>
</evidence>
<sequence>MRISTKGRYSLEALLYMALLPEGEYTSTRAIAENTGLSDGYLEQLFIPLRKAGIVQGIRGPQGGYLPGRAPQKITVGEILRTVEGALEPVDCVKSKLCPMAKDCMSQHTWAELYKEINDCVDAVTLADLAKAYETLDQVEYAI</sequence>
<keyword evidence="2" id="KW-1185">Reference proteome</keyword>
<dbReference type="NCBIfam" id="TIGR00738">
    <property type="entry name" value="rrf2_super"/>
    <property type="match status" value="1"/>
</dbReference>
<dbReference type="HOGENOM" id="CLU_107144_0_1_12"/>
<dbReference type="OrthoDB" id="9808360at2"/>
<name>F5YFY7_LEAAZ</name>
<dbReference type="Pfam" id="PF02082">
    <property type="entry name" value="Rrf2"/>
    <property type="match status" value="1"/>
</dbReference>
<dbReference type="PANTHER" id="PTHR33221">
    <property type="entry name" value="WINGED HELIX-TURN-HELIX TRANSCRIPTIONAL REGULATOR, RRF2 FAMILY"/>
    <property type="match status" value="1"/>
</dbReference>
<dbReference type="PROSITE" id="PS51197">
    <property type="entry name" value="HTH_RRF2_2"/>
    <property type="match status" value="1"/>
</dbReference>
<dbReference type="PANTHER" id="PTHR33221:SF15">
    <property type="entry name" value="HTH-TYPE TRANSCRIPTIONAL REGULATOR YWGB-RELATED"/>
    <property type="match status" value="1"/>
</dbReference>
<dbReference type="KEGG" id="taz:TREAZ_1320"/>
<evidence type="ECO:0000313" key="2">
    <source>
        <dbReference type="Proteomes" id="UP000009222"/>
    </source>
</evidence>
<proteinExistence type="predicted"/>
<dbReference type="EMBL" id="CP001841">
    <property type="protein sequence ID" value="AEF80304.1"/>
    <property type="molecule type" value="Genomic_DNA"/>
</dbReference>
<dbReference type="Gene3D" id="1.10.10.10">
    <property type="entry name" value="Winged helix-like DNA-binding domain superfamily/Winged helix DNA-binding domain"/>
    <property type="match status" value="1"/>
</dbReference>
<dbReference type="GO" id="GO:0003700">
    <property type="term" value="F:DNA-binding transcription factor activity"/>
    <property type="evidence" value="ECO:0007669"/>
    <property type="project" value="TreeGrafter"/>
</dbReference>
<dbReference type="InterPro" id="IPR000944">
    <property type="entry name" value="Tscrpt_reg_Rrf2"/>
</dbReference>
<dbReference type="RefSeq" id="WP_015710680.1">
    <property type="nucleotide sequence ID" value="NC_015577.1"/>
</dbReference>
<organism evidence="1 2">
    <name type="scientific">Leadbettera azotonutricia (strain ATCC BAA-888 / DSM 13862 / ZAS-9)</name>
    <name type="common">Treponema azotonutricium</name>
    <dbReference type="NCBI Taxonomy" id="545695"/>
    <lineage>
        <taxon>Bacteria</taxon>
        <taxon>Pseudomonadati</taxon>
        <taxon>Spirochaetota</taxon>
        <taxon>Spirochaetia</taxon>
        <taxon>Spirochaetales</taxon>
        <taxon>Breznakiellaceae</taxon>
        <taxon>Leadbettera</taxon>
    </lineage>
</organism>
<dbReference type="InterPro" id="IPR036388">
    <property type="entry name" value="WH-like_DNA-bd_sf"/>
</dbReference>